<dbReference type="InterPro" id="IPR008538">
    <property type="entry name" value="Uma2"/>
</dbReference>
<accession>A0A1I2J320</accession>
<dbReference type="OrthoDB" id="668969at2"/>
<dbReference type="EMBL" id="FONY01000041">
    <property type="protein sequence ID" value="SFF49112.1"/>
    <property type="molecule type" value="Genomic_DNA"/>
</dbReference>
<dbReference type="PANTHER" id="PTHR36558:SF1">
    <property type="entry name" value="RESTRICTION ENDONUCLEASE DOMAIN-CONTAINING PROTEIN-RELATED"/>
    <property type="match status" value="1"/>
</dbReference>
<dbReference type="InterPro" id="IPR011335">
    <property type="entry name" value="Restrct_endonuc-II-like"/>
</dbReference>
<dbReference type="PANTHER" id="PTHR36558">
    <property type="entry name" value="GLR1098 PROTEIN"/>
    <property type="match status" value="1"/>
</dbReference>
<keyword evidence="2" id="KW-0255">Endonuclease</keyword>
<dbReference type="GO" id="GO:0004519">
    <property type="term" value="F:endonuclease activity"/>
    <property type="evidence" value="ECO:0007669"/>
    <property type="project" value="UniProtKB-KW"/>
</dbReference>
<gene>
    <name evidence="2" type="ORF">SAMN04488541_104130</name>
</gene>
<dbReference type="Proteomes" id="UP000199513">
    <property type="component" value="Unassembled WGS sequence"/>
</dbReference>
<evidence type="ECO:0000313" key="3">
    <source>
        <dbReference type="Proteomes" id="UP000199513"/>
    </source>
</evidence>
<keyword evidence="2" id="KW-0540">Nuclease</keyword>
<dbReference type="InterPro" id="IPR012296">
    <property type="entry name" value="Nuclease_put_TT1808"/>
</dbReference>
<keyword evidence="3" id="KW-1185">Reference proteome</keyword>
<dbReference type="STRING" id="1003.SAMN04488541_104130"/>
<dbReference type="CDD" id="cd06260">
    <property type="entry name" value="DUF820-like"/>
    <property type="match status" value="1"/>
</dbReference>
<dbReference type="AlphaFoldDB" id="A0A1I2J320"/>
<organism evidence="2 3">
    <name type="scientific">Thermoflexibacter ruber</name>
    <dbReference type="NCBI Taxonomy" id="1003"/>
    <lineage>
        <taxon>Bacteria</taxon>
        <taxon>Pseudomonadati</taxon>
        <taxon>Bacteroidota</taxon>
        <taxon>Cytophagia</taxon>
        <taxon>Cytophagales</taxon>
        <taxon>Thermoflexibacteraceae</taxon>
        <taxon>Thermoflexibacter</taxon>
    </lineage>
</organism>
<keyword evidence="2" id="KW-0378">Hydrolase</keyword>
<feature type="domain" description="Putative restriction endonuclease" evidence="1">
    <location>
        <begin position="124"/>
        <end position="256"/>
    </location>
</feature>
<protein>
    <submittedName>
        <fullName evidence="2">Endonuclease, Uma2 family (Restriction endonuclease fold)</fullName>
    </submittedName>
</protein>
<evidence type="ECO:0000259" key="1">
    <source>
        <dbReference type="Pfam" id="PF05685"/>
    </source>
</evidence>
<reference evidence="3" key="1">
    <citation type="submission" date="2016-10" db="EMBL/GenBank/DDBJ databases">
        <authorList>
            <person name="Varghese N."/>
            <person name="Submissions S."/>
        </authorList>
    </citation>
    <scope>NUCLEOTIDE SEQUENCE [LARGE SCALE GENOMIC DNA]</scope>
    <source>
        <strain>GEY</strain>
        <strain evidence="3">DSM 9560</strain>
    </source>
</reference>
<dbReference type="Gene3D" id="3.90.1570.10">
    <property type="entry name" value="tt1808, chain A"/>
    <property type="match status" value="1"/>
</dbReference>
<sequence length="276" mass="32721">MGFIIKRNVEKFTTFPKFITHCKKQEICINVTVLFEKNNKVFNFGKSNHTMLTEVKTTLYSLDDYLRLVEIVEDKPFFEYSEGIIYWRYDQKEVPEEILDFLFSPDYDWYKFMQLALQYHLEMKSKNHSLINSNIFLEIGKQLNQEKYNLYTEDPNIKIPNKEKSRMPDLCATSAIDEKRDEKGLVENPIVNIEILLPSTQKIDKTEKLEEYRSIPSLQEYIMIEQDKIGIEQHIRKGKSKWEVNLLDEKDKSLQIKAIEVDIAIAKIYNKVALKK</sequence>
<evidence type="ECO:0000313" key="2">
    <source>
        <dbReference type="EMBL" id="SFF49112.1"/>
    </source>
</evidence>
<dbReference type="SUPFAM" id="SSF52980">
    <property type="entry name" value="Restriction endonuclease-like"/>
    <property type="match status" value="1"/>
</dbReference>
<proteinExistence type="predicted"/>
<name>A0A1I2J320_9BACT</name>
<dbReference type="Pfam" id="PF05685">
    <property type="entry name" value="Uma2"/>
    <property type="match status" value="1"/>
</dbReference>